<name>A0ACB8HXX9_CITSI</name>
<comment type="caution">
    <text evidence="1">The sequence shown here is derived from an EMBL/GenBank/DDBJ whole genome shotgun (WGS) entry which is preliminary data.</text>
</comment>
<gene>
    <name evidence="1" type="ORF">KPL71_026205</name>
</gene>
<keyword evidence="2" id="KW-1185">Reference proteome</keyword>
<proteinExistence type="predicted"/>
<reference evidence="2" key="1">
    <citation type="journal article" date="2023" name="Hortic. Res.">
        <title>A chromosome-level phased genome enabling allele-level studies in sweet orange: a case study on citrus Huanglongbing tolerance.</title>
        <authorList>
            <person name="Wu B."/>
            <person name="Yu Q."/>
            <person name="Deng Z."/>
            <person name="Duan Y."/>
            <person name="Luo F."/>
            <person name="Gmitter F. Jr."/>
        </authorList>
    </citation>
    <scope>NUCLEOTIDE SEQUENCE [LARGE SCALE GENOMIC DNA]</scope>
    <source>
        <strain evidence="2">cv. Valencia</strain>
    </source>
</reference>
<accession>A0ACB8HXX9</accession>
<organism evidence="1 2">
    <name type="scientific">Citrus sinensis</name>
    <name type="common">Sweet orange</name>
    <name type="synonym">Citrus aurantium var. sinensis</name>
    <dbReference type="NCBI Taxonomy" id="2711"/>
    <lineage>
        <taxon>Eukaryota</taxon>
        <taxon>Viridiplantae</taxon>
        <taxon>Streptophyta</taxon>
        <taxon>Embryophyta</taxon>
        <taxon>Tracheophyta</taxon>
        <taxon>Spermatophyta</taxon>
        <taxon>Magnoliopsida</taxon>
        <taxon>eudicotyledons</taxon>
        <taxon>Gunneridae</taxon>
        <taxon>Pentapetalae</taxon>
        <taxon>rosids</taxon>
        <taxon>malvids</taxon>
        <taxon>Sapindales</taxon>
        <taxon>Rutaceae</taxon>
        <taxon>Aurantioideae</taxon>
        <taxon>Citrus</taxon>
    </lineage>
</organism>
<dbReference type="EMBL" id="CM039178">
    <property type="protein sequence ID" value="KAH9679616.1"/>
    <property type="molecule type" value="Genomic_DNA"/>
</dbReference>
<protein>
    <submittedName>
        <fullName evidence="1">WD REPEATS REGION domain-containing protein</fullName>
    </submittedName>
</protein>
<dbReference type="Proteomes" id="UP000829398">
    <property type="component" value="Chromosome 9"/>
</dbReference>
<sequence length="460" mass="50459">MIAAVSWVPKGASKAVPEEAEPPSKEEIEEIINSGALEHEIEDDRSEDDDEDMEVEDEAKQSDDASQAVAVANALGKTSKSKNSGTKFDDITDGLKELDMDHYDDEDDGVEIFGKGLGDLYYASNQMDPYLKDKDDEDSEDLEDMTINPNDAVIVCARNEDDVSHLEARNFMAVGSMEPAIEIWDLDVIDEVQPHVILGGIDEEKKKKKSKKGKKSSIKYKKGSHTDSVLGLAWNKEFRNILASASADKQVKIWDVAAGKFSVSYYSFQVQAVAWNHHSPQILLSGSFDRSVVMKDARISTHSGFKWAVAADVESLAWDPHAEHSFVVSLEDGTIKGFDIRTAKSDPDSTSQQSSFTLHAHDKAVCTISYNPLVPNLLATGSTDKMVKLWDLSNNQPSCIASRNPKAGAVFSVAFSEDSPFVLAIGGSKGKLEIWDTLSDAGISNRFSKYSKPKKPQSVI</sequence>
<evidence type="ECO:0000313" key="1">
    <source>
        <dbReference type="EMBL" id="KAH9679616.1"/>
    </source>
</evidence>
<evidence type="ECO:0000313" key="2">
    <source>
        <dbReference type="Proteomes" id="UP000829398"/>
    </source>
</evidence>